<protein>
    <submittedName>
        <fullName evidence="10">ATP-binding cassette domain-containing protein</fullName>
    </submittedName>
</protein>
<dbReference type="EMBL" id="CP030918">
    <property type="protein sequence ID" value="AXC49263.1"/>
    <property type="molecule type" value="Genomic_DNA"/>
</dbReference>
<keyword evidence="2" id="KW-1003">Cell membrane</keyword>
<evidence type="ECO:0000256" key="6">
    <source>
        <dbReference type="ARBA" id="ARBA00022967"/>
    </source>
</evidence>
<keyword evidence="6" id="KW-1278">Translocase</keyword>
<evidence type="ECO:0000256" key="2">
    <source>
        <dbReference type="ARBA" id="ARBA00022475"/>
    </source>
</evidence>
<gene>
    <name evidence="10" type="ORF">DRW48_05810</name>
</gene>
<dbReference type="KEGG" id="pars:DRW48_05810"/>
<evidence type="ECO:0000256" key="8">
    <source>
        <dbReference type="SAM" id="MobiDB-lite"/>
    </source>
</evidence>
<dbReference type="InterPro" id="IPR027417">
    <property type="entry name" value="P-loop_NTPase"/>
</dbReference>
<dbReference type="AlphaFoldDB" id="A0A344PIQ8"/>
<dbReference type="SUPFAM" id="SSF52540">
    <property type="entry name" value="P-loop containing nucleoside triphosphate hydrolases"/>
    <property type="match status" value="1"/>
</dbReference>
<evidence type="ECO:0000313" key="11">
    <source>
        <dbReference type="Proteomes" id="UP000252023"/>
    </source>
</evidence>
<dbReference type="Pfam" id="PF00005">
    <property type="entry name" value="ABC_tran"/>
    <property type="match status" value="1"/>
</dbReference>
<keyword evidence="7" id="KW-0472">Membrane</keyword>
<dbReference type="InterPro" id="IPR003439">
    <property type="entry name" value="ABC_transporter-like_ATP-bd"/>
</dbReference>
<evidence type="ECO:0000259" key="9">
    <source>
        <dbReference type="PROSITE" id="PS50893"/>
    </source>
</evidence>
<evidence type="ECO:0000256" key="7">
    <source>
        <dbReference type="ARBA" id="ARBA00023136"/>
    </source>
</evidence>
<dbReference type="GO" id="GO:0016887">
    <property type="term" value="F:ATP hydrolysis activity"/>
    <property type="evidence" value="ECO:0007669"/>
    <property type="project" value="InterPro"/>
</dbReference>
<dbReference type="PROSITE" id="PS50893">
    <property type="entry name" value="ABC_TRANSPORTER_2"/>
    <property type="match status" value="1"/>
</dbReference>
<dbReference type="SMART" id="SM00382">
    <property type="entry name" value="AAA"/>
    <property type="match status" value="1"/>
</dbReference>
<dbReference type="GO" id="GO:0005524">
    <property type="term" value="F:ATP binding"/>
    <property type="evidence" value="ECO:0007669"/>
    <property type="project" value="UniProtKB-KW"/>
</dbReference>
<keyword evidence="11" id="KW-1185">Reference proteome</keyword>
<evidence type="ECO:0000313" key="10">
    <source>
        <dbReference type="EMBL" id="AXC49263.1"/>
    </source>
</evidence>
<feature type="region of interest" description="Disordered" evidence="8">
    <location>
        <begin position="227"/>
        <end position="255"/>
    </location>
</feature>
<evidence type="ECO:0000256" key="4">
    <source>
        <dbReference type="ARBA" id="ARBA00022741"/>
    </source>
</evidence>
<reference evidence="11" key="1">
    <citation type="submission" date="2018-07" db="EMBL/GenBank/DDBJ databases">
        <title>Genome sequencing of Paracoccus sp. SC2-6.</title>
        <authorList>
            <person name="Heo J."/>
            <person name="Kim S.-J."/>
            <person name="Kwon S.-W."/>
        </authorList>
    </citation>
    <scope>NUCLEOTIDE SEQUENCE [LARGE SCALE GENOMIC DNA]</scope>
    <source>
        <strain evidence="11">SC2-6</strain>
    </source>
</reference>
<keyword evidence="4" id="KW-0547">Nucleotide-binding</keyword>
<dbReference type="PANTHER" id="PTHR42781:SF1">
    <property type="entry name" value="THIAMINE IMPORT ATP-BINDING PROTEIN THIQ"/>
    <property type="match status" value="1"/>
</dbReference>
<dbReference type="Gene3D" id="3.40.50.300">
    <property type="entry name" value="P-loop containing nucleotide triphosphate hydrolases"/>
    <property type="match status" value="1"/>
</dbReference>
<organism evidence="10 11">
    <name type="scientific">Paracoccus suum</name>
    <dbReference type="NCBI Taxonomy" id="2259340"/>
    <lineage>
        <taxon>Bacteria</taxon>
        <taxon>Pseudomonadati</taxon>
        <taxon>Pseudomonadota</taxon>
        <taxon>Alphaproteobacteria</taxon>
        <taxon>Rhodobacterales</taxon>
        <taxon>Paracoccaceae</taxon>
        <taxon>Paracoccus</taxon>
    </lineage>
</organism>
<dbReference type="OrthoDB" id="9802264at2"/>
<proteinExistence type="predicted"/>
<name>A0A344PIQ8_9RHOB</name>
<feature type="domain" description="ABC transporter" evidence="9">
    <location>
        <begin position="3"/>
        <end position="231"/>
    </location>
</feature>
<evidence type="ECO:0000256" key="5">
    <source>
        <dbReference type="ARBA" id="ARBA00022840"/>
    </source>
</evidence>
<dbReference type="Proteomes" id="UP000252023">
    <property type="component" value="Chromosome"/>
</dbReference>
<accession>A0A344PIQ8</accession>
<keyword evidence="1" id="KW-0813">Transport</keyword>
<dbReference type="InterPro" id="IPR003593">
    <property type="entry name" value="AAA+_ATPase"/>
</dbReference>
<keyword evidence="5 10" id="KW-0067">ATP-binding</keyword>
<dbReference type="InterPro" id="IPR050093">
    <property type="entry name" value="ABC_SmlMolc_Importer"/>
</dbReference>
<evidence type="ECO:0000256" key="1">
    <source>
        <dbReference type="ARBA" id="ARBA00022448"/>
    </source>
</evidence>
<sequence length="255" mass="26085">MSLALRGIEARLGDFVLRADLQVPPGARVAVMGPSGSGKTTLLSLVAGFVKPVRGQVLWDGRDLGPLPPGARPVSILFQDQNLFPHLSAAQNVGLGLRPDLRLSRADAAAVEAALESVGLGGMGGRKPAALSGGQQGRVALARVLLRQRPILLLDEAFAALGPALKDQMLGLLRQIAADSGATVLMVTHDPEDARRFADLGIVVAGGVASHPAPIADLFANPPPALADWLGEGPGGAPQGRPAAASPLSGRPEHG</sequence>
<keyword evidence="3" id="KW-0997">Cell inner membrane</keyword>
<dbReference type="PANTHER" id="PTHR42781">
    <property type="entry name" value="SPERMIDINE/PUTRESCINE IMPORT ATP-BINDING PROTEIN POTA"/>
    <property type="match status" value="1"/>
</dbReference>
<evidence type="ECO:0000256" key="3">
    <source>
        <dbReference type="ARBA" id="ARBA00022519"/>
    </source>
</evidence>